<reference evidence="3" key="1">
    <citation type="journal article" date="2020" name="Nature">
        <title>Giant virus diversity and host interactions through global metagenomics.</title>
        <authorList>
            <person name="Schulz F."/>
            <person name="Roux S."/>
            <person name="Paez-Espino D."/>
            <person name="Jungbluth S."/>
            <person name="Walsh D.A."/>
            <person name="Denef V.J."/>
            <person name="McMahon K.D."/>
            <person name="Konstantinidis K.T."/>
            <person name="Eloe-Fadrosh E.A."/>
            <person name="Kyrpides N.C."/>
            <person name="Woyke T."/>
        </authorList>
    </citation>
    <scope>NUCLEOTIDE SEQUENCE</scope>
    <source>
        <strain evidence="3">GVMAG-S-1004661-13</strain>
    </source>
</reference>
<evidence type="ECO:0000256" key="2">
    <source>
        <dbReference type="SAM" id="MobiDB-lite"/>
    </source>
</evidence>
<feature type="region of interest" description="Disordered" evidence="2">
    <location>
        <begin position="897"/>
        <end position="920"/>
    </location>
</feature>
<proteinExistence type="predicted"/>
<evidence type="ECO:0000256" key="1">
    <source>
        <dbReference type="SAM" id="Coils"/>
    </source>
</evidence>
<evidence type="ECO:0000313" key="3">
    <source>
        <dbReference type="EMBL" id="QHS77389.1"/>
    </source>
</evidence>
<feature type="compositionally biased region" description="Acidic residues" evidence="2">
    <location>
        <begin position="181"/>
        <end position="195"/>
    </location>
</feature>
<organism evidence="3">
    <name type="scientific">viral metagenome</name>
    <dbReference type="NCBI Taxonomy" id="1070528"/>
    <lineage>
        <taxon>unclassified sequences</taxon>
        <taxon>metagenomes</taxon>
        <taxon>organismal metagenomes</taxon>
    </lineage>
</organism>
<evidence type="ECO:0008006" key="4">
    <source>
        <dbReference type="Google" id="ProtNLM"/>
    </source>
</evidence>
<dbReference type="EMBL" id="MN740546">
    <property type="protein sequence ID" value="QHS77389.1"/>
    <property type="molecule type" value="Genomic_DNA"/>
</dbReference>
<protein>
    <recommendedName>
        <fullName evidence="4">Early transcription factor VETF large subunit</fullName>
    </recommendedName>
</protein>
<feature type="compositionally biased region" description="Polar residues" evidence="2">
    <location>
        <begin position="898"/>
        <end position="909"/>
    </location>
</feature>
<feature type="coiled-coil region" evidence="1">
    <location>
        <begin position="363"/>
        <end position="390"/>
    </location>
</feature>
<accession>A0A6C0ACE9</accession>
<feature type="region of interest" description="Disordered" evidence="2">
    <location>
        <begin position="171"/>
        <end position="203"/>
    </location>
</feature>
<name>A0A6C0ACE9_9ZZZZ</name>
<sequence length="1883" mass="223668">MDDPIKIIYKFKNDNRRYQYHIYIFIGEVDKSIMTILNKIKDNNLYDSLVGLQDKDYSKLEKKYGEFWYKKFFNTHHLNLTIESIKKTASLKNELIKKKSKEWVKKHIEGHEIVKKDIFYSYNALVRNEKERKMTKKAKLEMIKDEEVIEVDYETKKRENLNQMYEQYNLERNTMKGGSDDNNDDDDDDDDDDYADMYGQSIDNDEYLEDEEMDIKEIEDIYKSFDVEPDDDILKTSNLIQKALKTEDNLIKKTEKKLLEFDTSLDTNIHEAQLKNIFKKHYVTNQYIFKDDTVKMAKNKICCSIKNSQKFGNNSYLSPSRLYMWSEYFWDDKLNKVMVGQKWMRKNELLNIDIEPNNNLRVYEELRSNLKLLRDNIKRYGSKIKREDDEFAILYDYENYFSNNDFYMVDIYNELGLGYEGDLEDIKNLTDVYLKIYFPRIASEDFKYIINYLRGDKKVEESKLTSAFETINNDLIMENEIMKVVEDVKSGPDTYKNIFKENYITQSVIHVNLRFDKNKKIDLFRIFNEFVVDKEYPFVQFQTMEGNIIYKFKEDEIKSYHQQHKSVDLLAKWFENEPFGLNFKVKILDKGYDRFMAINLNETGRIEYKTQWKEVDKATIKDIRKTYEYVKNLIDKINNEKNRISFGIPHEKEFRYAFINTIQRFELPGDYVINHNDLSEFSRFFYPYVSLVIEPRKRQSKNAKEDDKGKYGTYLRYKRVSKYENQARIEQRILYFMRNYDYTDQTLAQEISKQFNITETRAKEEIDKVKSKYSNIKKSRKILKKLENIPKYKPPGIGVDIQGKSRDMYKIRIVGARDKEQLDRIISFLVILLYLYIETYLLKKPERQEIKEKLSKLSNIARRRNRVDEIVDYEKEVKTVKQMTQLDKNRIGFKPEKGQNQWTRSCQNSGKDKKRRPQQFTGTNIEELLKRGYKMNPKTGMYERKVQLKKGSKKKEYNLRAVKLQDFDEKGNATGNEIYYACSPEENGDHFYVGFLTRSNNPYGHCMPCCFKKDPLTSKNKEKRDYFLECIGEKKEEKPTNSKKKKESKVSGDKLYILQDTNKIQEGRFGFLPKYLDFFFNYALNKTKKIKHHYLVTSKTGYFFKYGSNQDNNPFLNAVSSLLNLKSDELIDKLCNVLEKDKHNKIFTAINNGDIRTQFGSKENFIQFLKEKENLDFDLLSHFLTIPNVVTDKGMNIIGFDKVSKIIKQNFEKERVKEDFLPICLNYEENDSIYDPNRQTVFFVKENKNFYPIVMAKKDKESQKNIDVIKMFKYESKDNNIVHHISDYVVKNCFEGFIEDIGHRHTSITAKNMIKILKDVNDEFKPKSQVIDTRNKCKYILTNNNTLVPVKPSGSIYNMDIIEDVEKVMSNFKDTYDKLKNISKIIKTKPVGIHYDSVKGDKINVVSIMTETYDIVPIIPEFISKSKIKFLGLKTEDKPLYDKIDKEIKKGRKNIKLDNRIIKVNYDKYYEESYQLFRLHLSEFLNKEDMSHIKTKIEKLINNKKLNAKEKTMEVKKIIFKISDKELSELFEKTSAKLIKDQKGGKYDRYLHLIDKKPGLTEYEISNNRDVCTVHESKEMCNSSPHCHWSKNTCLLSLTKDMLIIFVNKVSDELAQNDMKAKEILQEDEYFVSDIVDYSRFTEREGQKIIKSTNTSVNRILEDVFGKDNVPKIGKRKLIKGEVANFEQMNIDNPLKDMKDYYIQNIIENNLTVFRGYINGFYWQKHNFYDPESRNLGYYSDIQTELVNYFRSLVIDWLIDNQNTKAMDEIYPYIESSKRDDKLGDFISKISSEIATLTNGVVELFVLSKIQPNMAIFVYDDESRLMYLFHDGIKFNYNTKNDFNSDKYKQYKSMSAKRNSINLRFSFITGRNSPDEVEVIYYK</sequence>
<keyword evidence="1" id="KW-0175">Coiled coil</keyword>